<evidence type="ECO:0000313" key="2">
    <source>
        <dbReference type="Proteomes" id="UP000299102"/>
    </source>
</evidence>
<evidence type="ECO:0000313" key="1">
    <source>
        <dbReference type="EMBL" id="GBP68320.1"/>
    </source>
</evidence>
<dbReference type="Proteomes" id="UP000299102">
    <property type="component" value="Unassembled WGS sequence"/>
</dbReference>
<protein>
    <submittedName>
        <fullName evidence="1">Uncharacterized protein</fullName>
    </submittedName>
</protein>
<dbReference type="EMBL" id="BGZK01001007">
    <property type="protein sequence ID" value="GBP68320.1"/>
    <property type="molecule type" value="Genomic_DNA"/>
</dbReference>
<gene>
    <name evidence="1" type="ORF">EVAR_4919_1</name>
</gene>
<dbReference type="OrthoDB" id="7699940at2759"/>
<keyword evidence="2" id="KW-1185">Reference proteome</keyword>
<dbReference type="AlphaFoldDB" id="A0A4C1XYM1"/>
<reference evidence="1 2" key="1">
    <citation type="journal article" date="2019" name="Commun. Biol.">
        <title>The bagworm genome reveals a unique fibroin gene that provides high tensile strength.</title>
        <authorList>
            <person name="Kono N."/>
            <person name="Nakamura H."/>
            <person name="Ohtoshi R."/>
            <person name="Tomita M."/>
            <person name="Numata K."/>
            <person name="Arakawa K."/>
        </authorList>
    </citation>
    <scope>NUCLEOTIDE SEQUENCE [LARGE SCALE GENOMIC DNA]</scope>
</reference>
<accession>A0A4C1XYM1</accession>
<organism evidence="1 2">
    <name type="scientific">Eumeta variegata</name>
    <name type="common">Bagworm moth</name>
    <name type="synonym">Eumeta japonica</name>
    <dbReference type="NCBI Taxonomy" id="151549"/>
    <lineage>
        <taxon>Eukaryota</taxon>
        <taxon>Metazoa</taxon>
        <taxon>Ecdysozoa</taxon>
        <taxon>Arthropoda</taxon>
        <taxon>Hexapoda</taxon>
        <taxon>Insecta</taxon>
        <taxon>Pterygota</taxon>
        <taxon>Neoptera</taxon>
        <taxon>Endopterygota</taxon>
        <taxon>Lepidoptera</taxon>
        <taxon>Glossata</taxon>
        <taxon>Ditrysia</taxon>
        <taxon>Tineoidea</taxon>
        <taxon>Psychidae</taxon>
        <taxon>Oiketicinae</taxon>
        <taxon>Eumeta</taxon>
    </lineage>
</organism>
<comment type="caution">
    <text evidence="1">The sequence shown here is derived from an EMBL/GenBank/DDBJ whole genome shotgun (WGS) entry which is preliminary data.</text>
</comment>
<sequence>MVKVTRGISTPKPASAQRADALSQYLNVPEFVYVHALQVRDLCRYDVSYYKSNQEEATIVQGKAEIKTAVDELRQLLNGHKTSSPSGENK</sequence>
<proteinExistence type="predicted"/>
<name>A0A4C1XYM1_EUMVA</name>